<dbReference type="PROSITE" id="PS51186">
    <property type="entry name" value="GNAT"/>
    <property type="match status" value="1"/>
</dbReference>
<dbReference type="SUPFAM" id="SSF55729">
    <property type="entry name" value="Acyl-CoA N-acyltransferases (Nat)"/>
    <property type="match status" value="1"/>
</dbReference>
<dbReference type="Pfam" id="PF13302">
    <property type="entry name" value="Acetyltransf_3"/>
    <property type="match status" value="1"/>
</dbReference>
<dbReference type="Gene3D" id="3.40.630.30">
    <property type="match status" value="1"/>
</dbReference>
<dbReference type="GO" id="GO:0016747">
    <property type="term" value="F:acyltransferase activity, transferring groups other than amino-acyl groups"/>
    <property type="evidence" value="ECO:0007669"/>
    <property type="project" value="InterPro"/>
</dbReference>
<evidence type="ECO:0000313" key="3">
    <source>
        <dbReference type="Proteomes" id="UP000569732"/>
    </source>
</evidence>
<dbReference type="InterPro" id="IPR016181">
    <property type="entry name" value="Acyl_CoA_acyltransferase"/>
</dbReference>
<evidence type="ECO:0000259" key="1">
    <source>
        <dbReference type="PROSITE" id="PS51186"/>
    </source>
</evidence>
<dbReference type="PANTHER" id="PTHR43792:SF1">
    <property type="entry name" value="N-ACETYLTRANSFERASE DOMAIN-CONTAINING PROTEIN"/>
    <property type="match status" value="1"/>
</dbReference>
<feature type="domain" description="N-acetyltransferase" evidence="1">
    <location>
        <begin position="10"/>
        <end position="174"/>
    </location>
</feature>
<organism evidence="2 3">
    <name type="scientific">Spartinivicinus marinus</name>
    <dbReference type="NCBI Taxonomy" id="2994442"/>
    <lineage>
        <taxon>Bacteria</taxon>
        <taxon>Pseudomonadati</taxon>
        <taxon>Pseudomonadota</taxon>
        <taxon>Gammaproteobacteria</taxon>
        <taxon>Oceanospirillales</taxon>
        <taxon>Zooshikellaceae</taxon>
        <taxon>Spartinivicinus</taxon>
    </lineage>
</organism>
<protein>
    <submittedName>
        <fullName evidence="2">GNAT family N-acetyltransferase</fullName>
    </submittedName>
</protein>
<dbReference type="InterPro" id="IPR000182">
    <property type="entry name" value="GNAT_dom"/>
</dbReference>
<gene>
    <name evidence="2" type="ORF">H0A36_14720</name>
</gene>
<dbReference type="Proteomes" id="UP000569732">
    <property type="component" value="Unassembled WGS sequence"/>
</dbReference>
<name>A0A853I3R7_9GAMM</name>
<dbReference type="PANTHER" id="PTHR43792">
    <property type="entry name" value="GNAT FAMILY, PUTATIVE (AFU_ORTHOLOGUE AFUA_3G00765)-RELATED-RELATED"/>
    <property type="match status" value="1"/>
</dbReference>
<evidence type="ECO:0000313" key="2">
    <source>
        <dbReference type="EMBL" id="NYZ67269.1"/>
    </source>
</evidence>
<sequence>MVLIVETDQLVLRDFQQADIEQYCVLTQDEKYQRFYSEEDCSIEKARTLAEMFVKQTADLERTKFQLAVTLKDSGQLLGTVGLRLEPEQQASIGCGIARKHQATGHAKAAMSALIGYGFKCHNLHRIYAETIADNKSAIQLCKKLGMREEAYFVENRFFKGKWWNTVVMAILKREWQKTK</sequence>
<dbReference type="InterPro" id="IPR051531">
    <property type="entry name" value="N-acetyltransferase"/>
</dbReference>
<dbReference type="AlphaFoldDB" id="A0A853I3R7"/>
<dbReference type="EMBL" id="JACCKB010000023">
    <property type="protein sequence ID" value="NYZ67269.1"/>
    <property type="molecule type" value="Genomic_DNA"/>
</dbReference>
<proteinExistence type="predicted"/>
<accession>A0A853I3R7</accession>
<keyword evidence="3" id="KW-1185">Reference proteome</keyword>
<comment type="caution">
    <text evidence="2">The sequence shown here is derived from an EMBL/GenBank/DDBJ whole genome shotgun (WGS) entry which is preliminary data.</text>
</comment>
<reference evidence="2 3" key="1">
    <citation type="submission" date="2020-07" db="EMBL/GenBank/DDBJ databases">
        <title>Endozoicomonas sp. nov., isolated from sediment.</title>
        <authorList>
            <person name="Gu T."/>
        </authorList>
    </citation>
    <scope>NUCLEOTIDE SEQUENCE [LARGE SCALE GENOMIC DNA]</scope>
    <source>
        <strain evidence="2 3">SM1973</strain>
    </source>
</reference>